<dbReference type="EMBL" id="KI913184">
    <property type="protein sequence ID" value="ETV68574.1"/>
    <property type="molecule type" value="Genomic_DNA"/>
</dbReference>
<dbReference type="VEuPathDB" id="FungiDB:H257_15552"/>
<accession>W4FP40</accession>
<organism evidence="1">
    <name type="scientific">Aphanomyces astaci</name>
    <name type="common">Crayfish plague agent</name>
    <dbReference type="NCBI Taxonomy" id="112090"/>
    <lineage>
        <taxon>Eukaryota</taxon>
        <taxon>Sar</taxon>
        <taxon>Stramenopiles</taxon>
        <taxon>Oomycota</taxon>
        <taxon>Saprolegniomycetes</taxon>
        <taxon>Saprolegniales</taxon>
        <taxon>Verrucalvaceae</taxon>
        <taxon>Aphanomyces</taxon>
    </lineage>
</organism>
<gene>
    <name evidence="1" type="ORF">H257_15552</name>
</gene>
<reference evidence="1" key="1">
    <citation type="submission" date="2013-12" db="EMBL/GenBank/DDBJ databases">
        <title>The Genome Sequence of Aphanomyces astaci APO3.</title>
        <authorList>
            <consortium name="The Broad Institute Genomics Platform"/>
            <person name="Russ C."/>
            <person name="Tyler B."/>
            <person name="van West P."/>
            <person name="Dieguez-Uribeondo J."/>
            <person name="Young S.K."/>
            <person name="Zeng Q."/>
            <person name="Gargeya S."/>
            <person name="Fitzgerald M."/>
            <person name="Abouelleil A."/>
            <person name="Alvarado L."/>
            <person name="Chapman S.B."/>
            <person name="Gainer-Dewar J."/>
            <person name="Goldberg J."/>
            <person name="Griggs A."/>
            <person name="Gujja S."/>
            <person name="Hansen M."/>
            <person name="Howarth C."/>
            <person name="Imamovic A."/>
            <person name="Ireland A."/>
            <person name="Larimer J."/>
            <person name="McCowan C."/>
            <person name="Murphy C."/>
            <person name="Pearson M."/>
            <person name="Poon T.W."/>
            <person name="Priest M."/>
            <person name="Roberts A."/>
            <person name="Saif S."/>
            <person name="Shea T."/>
            <person name="Sykes S."/>
            <person name="Wortman J."/>
            <person name="Nusbaum C."/>
            <person name="Birren B."/>
        </authorList>
    </citation>
    <scope>NUCLEOTIDE SEQUENCE [LARGE SCALE GENOMIC DNA]</scope>
    <source>
        <strain evidence="1">APO3</strain>
    </source>
</reference>
<proteinExistence type="predicted"/>
<protein>
    <submittedName>
        <fullName evidence="1">Uncharacterized protein</fullName>
    </submittedName>
</protein>
<sequence length="144" mass="16704">MKDILCTHFQAKTNHVPKAHDTAYPQVVHPVQHNCKRHEDGHVSAVQLVFSNLQLQRLDCSLEPALPCFPLVTHHLVMQLGELHFQRHDLLLHVQELLLQFRLGCMVIFFLLPQHVVDDCTDHLHGATDKCHFHWGLRWTGLQH</sequence>
<dbReference type="GeneID" id="20817548"/>
<evidence type="ECO:0000313" key="1">
    <source>
        <dbReference type="EMBL" id="ETV68574.1"/>
    </source>
</evidence>
<dbReference type="AlphaFoldDB" id="W4FP40"/>
<name>W4FP40_APHAT</name>
<dbReference type="RefSeq" id="XP_009842003.1">
    <property type="nucleotide sequence ID" value="XM_009843701.1"/>
</dbReference>